<name>A0A7S9LPE9_9RHOB</name>
<keyword evidence="3" id="KW-1185">Reference proteome</keyword>
<organism evidence="2 3">
    <name type="scientific">Pontivivens ytuae</name>
    <dbReference type="NCBI Taxonomy" id="2789856"/>
    <lineage>
        <taxon>Bacteria</taxon>
        <taxon>Pseudomonadati</taxon>
        <taxon>Pseudomonadota</taxon>
        <taxon>Alphaproteobacteria</taxon>
        <taxon>Rhodobacterales</taxon>
        <taxon>Paracoccaceae</taxon>
        <taxon>Pontivivens</taxon>
    </lineage>
</organism>
<dbReference type="Proteomes" id="UP000594800">
    <property type="component" value="Chromosome"/>
</dbReference>
<feature type="transmembrane region" description="Helical" evidence="1">
    <location>
        <begin position="12"/>
        <end position="29"/>
    </location>
</feature>
<evidence type="ECO:0000313" key="3">
    <source>
        <dbReference type="Proteomes" id="UP000594800"/>
    </source>
</evidence>
<evidence type="ECO:0000256" key="1">
    <source>
        <dbReference type="SAM" id="Phobius"/>
    </source>
</evidence>
<gene>
    <name evidence="2" type="ORF">I0K15_13800</name>
</gene>
<keyword evidence="1" id="KW-1133">Transmembrane helix</keyword>
<dbReference type="EMBL" id="CP064942">
    <property type="protein sequence ID" value="QPH52877.1"/>
    <property type="molecule type" value="Genomic_DNA"/>
</dbReference>
<evidence type="ECO:0008006" key="4">
    <source>
        <dbReference type="Google" id="ProtNLM"/>
    </source>
</evidence>
<proteinExistence type="predicted"/>
<reference evidence="2 3" key="1">
    <citation type="submission" date="2020-11" db="EMBL/GenBank/DDBJ databases">
        <title>Description of Pontivivens ytuae sp. nov. isolated from deep sea sediment of Mariana Trench.</title>
        <authorList>
            <person name="Wang Z."/>
            <person name="Sun Q.-L."/>
            <person name="Xu X.-D."/>
            <person name="Tang Y.-Z."/>
            <person name="Zhang J."/>
        </authorList>
    </citation>
    <scope>NUCLEOTIDE SEQUENCE [LARGE SCALE GENOMIC DNA]</scope>
    <source>
        <strain evidence="2 3">MT2928</strain>
    </source>
</reference>
<dbReference type="AlphaFoldDB" id="A0A7S9LPE9"/>
<accession>A0A7S9LPE9</accession>
<sequence>MGRDTRRIAILWLHWLSFAGILWFVSVPFEWKPPAAPLPHVIAALLVAGVAAIWFALYALRGLLFKPGPKLEGLARRVHRPAHHALYLSLPLLAGAVVVTPAAGLGGVPDWAVTAQDLVVKVMLFAVILHAIYHLWRHTALNDGALRKITPRAIHHLL</sequence>
<feature type="transmembrane region" description="Helical" evidence="1">
    <location>
        <begin position="41"/>
        <end position="64"/>
    </location>
</feature>
<feature type="transmembrane region" description="Helical" evidence="1">
    <location>
        <begin position="85"/>
        <end position="106"/>
    </location>
</feature>
<keyword evidence="1" id="KW-0472">Membrane</keyword>
<feature type="transmembrane region" description="Helical" evidence="1">
    <location>
        <begin position="118"/>
        <end position="136"/>
    </location>
</feature>
<dbReference type="KEGG" id="poz:I0K15_13800"/>
<protein>
    <recommendedName>
        <fullName evidence="4">Cytochrome b561 bacterial/Ni-hydrogenase domain-containing protein</fullName>
    </recommendedName>
</protein>
<dbReference type="RefSeq" id="WP_196102088.1">
    <property type="nucleotide sequence ID" value="NZ_CP064942.1"/>
</dbReference>
<keyword evidence="1" id="KW-0812">Transmembrane</keyword>
<evidence type="ECO:0000313" key="2">
    <source>
        <dbReference type="EMBL" id="QPH52877.1"/>
    </source>
</evidence>